<sequence>MHGLSCHHTQEKHGVGAGEGELFDKLEQLEASAPTTRINASDSAAEETVTMEAQKEGWGRRHVLLQPNCRQTPPRGAVPPAHRPLPPNLQNAGLARCPRGLSVPQHSHGADAELASPLATRAQRPAGPITTPAIPSPAPCVTRWPNHGRTGVMACPDRKPLGQERTPSSLRSIAGGPLLPKLKADPQLPAQRRPRVAGVIPGPQPLRAYARAYRLRAALFPRTPVPGMQATWRHHGLLSAVEAAGGLALSSPSLRLAAEAAGQPPCPVHVLSGSGGPAQATAQRLGQPPISVSFSAQGLTCACNLLLSSCDPLRMAGLVDGTVHLLKHTLLQHVLVMDVHTQPLQLKGLRTGLHSLDLITIFAPAWSHLSAFPCCPEARSSWGSVECLHPHRGDNAKAQHAKWYETQTCRAGKTQTPSCRTARPRPAMPRDPSVHLLVIGCLVITVLQQLAFYNID</sequence>
<accession>A0AA40IAE5</accession>
<evidence type="ECO:0000313" key="4">
    <source>
        <dbReference type="Proteomes" id="UP001177744"/>
    </source>
</evidence>
<evidence type="ECO:0000313" key="3">
    <source>
        <dbReference type="EMBL" id="KAK1345791.1"/>
    </source>
</evidence>
<name>A0AA40IAE5_CNENI</name>
<feature type="transmembrane region" description="Helical" evidence="2">
    <location>
        <begin position="434"/>
        <end position="455"/>
    </location>
</feature>
<feature type="region of interest" description="Disordered" evidence="1">
    <location>
        <begin position="151"/>
        <end position="184"/>
    </location>
</feature>
<protein>
    <submittedName>
        <fullName evidence="3">Uncharacterized protein</fullName>
    </submittedName>
</protein>
<gene>
    <name evidence="3" type="ORF">QTO34_008256</name>
</gene>
<keyword evidence="4" id="KW-1185">Reference proteome</keyword>
<dbReference type="Proteomes" id="UP001177744">
    <property type="component" value="Unassembled WGS sequence"/>
</dbReference>
<evidence type="ECO:0000256" key="2">
    <source>
        <dbReference type="SAM" id="Phobius"/>
    </source>
</evidence>
<comment type="caution">
    <text evidence="3">The sequence shown here is derived from an EMBL/GenBank/DDBJ whole genome shotgun (WGS) entry which is preliminary data.</text>
</comment>
<reference evidence="3" key="1">
    <citation type="submission" date="2023-06" db="EMBL/GenBank/DDBJ databases">
        <title>Reference genome for the Northern bat (Eptesicus nilssonii), a most northern bat species.</title>
        <authorList>
            <person name="Laine V.N."/>
            <person name="Pulliainen A.T."/>
            <person name="Lilley T.M."/>
        </authorList>
    </citation>
    <scope>NUCLEOTIDE SEQUENCE</scope>
    <source>
        <strain evidence="3">BLF_Eptnil</strain>
        <tissue evidence="3">Kidney</tissue>
    </source>
</reference>
<keyword evidence="2" id="KW-1133">Transmembrane helix</keyword>
<dbReference type="EMBL" id="JAULJE010000002">
    <property type="protein sequence ID" value="KAK1345791.1"/>
    <property type="molecule type" value="Genomic_DNA"/>
</dbReference>
<keyword evidence="2" id="KW-0812">Transmembrane</keyword>
<proteinExistence type="predicted"/>
<keyword evidence="2" id="KW-0472">Membrane</keyword>
<organism evidence="3 4">
    <name type="scientific">Cnephaeus nilssonii</name>
    <name type="common">Northern bat</name>
    <name type="synonym">Eptesicus nilssonii</name>
    <dbReference type="NCBI Taxonomy" id="3371016"/>
    <lineage>
        <taxon>Eukaryota</taxon>
        <taxon>Metazoa</taxon>
        <taxon>Chordata</taxon>
        <taxon>Craniata</taxon>
        <taxon>Vertebrata</taxon>
        <taxon>Euteleostomi</taxon>
        <taxon>Mammalia</taxon>
        <taxon>Eutheria</taxon>
        <taxon>Laurasiatheria</taxon>
        <taxon>Chiroptera</taxon>
        <taxon>Yangochiroptera</taxon>
        <taxon>Vespertilionidae</taxon>
        <taxon>Cnephaeus</taxon>
    </lineage>
</organism>
<dbReference type="AlphaFoldDB" id="A0AA40IAE5"/>
<evidence type="ECO:0000256" key="1">
    <source>
        <dbReference type="SAM" id="MobiDB-lite"/>
    </source>
</evidence>